<feature type="transmembrane region" description="Helical" evidence="7">
    <location>
        <begin position="543"/>
        <end position="564"/>
    </location>
</feature>
<feature type="transmembrane region" description="Helical" evidence="7">
    <location>
        <begin position="570"/>
        <end position="587"/>
    </location>
</feature>
<feature type="domain" description="Na+/H+ antiporter NhaC-like C-terminal" evidence="8">
    <location>
        <begin position="225"/>
        <end position="554"/>
    </location>
</feature>
<evidence type="ECO:0000256" key="6">
    <source>
        <dbReference type="SAM" id="MobiDB-lite"/>
    </source>
</evidence>
<dbReference type="InterPro" id="IPR018461">
    <property type="entry name" value="Na/H_Antiport_NhaC-like_C"/>
</dbReference>
<feature type="transmembrane region" description="Helical" evidence="7">
    <location>
        <begin position="94"/>
        <end position="115"/>
    </location>
</feature>
<evidence type="ECO:0000259" key="8">
    <source>
        <dbReference type="Pfam" id="PF03553"/>
    </source>
</evidence>
<feature type="transmembrane region" description="Helical" evidence="7">
    <location>
        <begin position="135"/>
        <end position="161"/>
    </location>
</feature>
<keyword evidence="4 7" id="KW-1133">Transmembrane helix</keyword>
<sequence>MVSLALFAPLVGALAPATLHRVGAPPLLRSASVVHAYHPALPSDHPFLHPHRACARTCPPRALLDVIGPRWLSLLPPLATLVASVLLRQVMLAMLFGIWCGALLVNGGNPLLALLRVFDTYTLQALAPPDHAGVVLFTVLLGGTIGLVQKSGGALGLANLVKGFFTSKRRGGFSAIALASLVFFDDYSSILIVGNSLRPLIASVGMSAAKFAYISHVLGVVFASLAPLSSWVGVQIGYLAGAYTMLPSLAATDPFVAFLSSIPYRFFPLTMLASIIAMVATGRDFGPMLEEEREACAAPPPPDADEPPPAAAAAALGPLDPNPGTPHRAINALLPFGVVLAASFSGMVYYGLREIALLPLKLQPAANLVNALRYADSVTALIWGSAAGWLAAMGLVLWQKLLSLNEAMSAWTEGTKEVLEPTFVLLLAWGLGAVIQDVGTADFLAMALQSGLPAWSLPALISLLCYAISFACGSSIGTMGIVFPLVGPLAYRMGGGSSAYVQQCFGAIMGGSLFGNLCSPISDTTILSVLATRCALATHVRTALAYCGVVGVVSLLFGDIAVGLGLYGPGIAVALCSAVVVLLKFVFGRVPDPR</sequence>
<feature type="compositionally biased region" description="Pro residues" evidence="6">
    <location>
        <begin position="298"/>
        <end position="310"/>
    </location>
</feature>
<feature type="transmembrane region" description="Helical" evidence="7">
    <location>
        <begin position="262"/>
        <end position="280"/>
    </location>
</feature>
<evidence type="ECO:0000256" key="1">
    <source>
        <dbReference type="ARBA" id="ARBA00004651"/>
    </source>
</evidence>
<name>A0AB34J3H2_PRYPA</name>
<keyword evidence="10" id="KW-1185">Reference proteome</keyword>
<dbReference type="PANTHER" id="PTHR43478:SF1">
    <property type="entry name" value="NA+_H+ ANTIPORTER NHAC-LIKE C-TERMINAL DOMAIN-CONTAINING PROTEIN"/>
    <property type="match status" value="1"/>
</dbReference>
<dbReference type="PANTHER" id="PTHR43478">
    <property type="entry name" value="NA+/H+ ANTIPORTER-RELATED"/>
    <property type="match status" value="1"/>
</dbReference>
<evidence type="ECO:0000256" key="2">
    <source>
        <dbReference type="ARBA" id="ARBA00022475"/>
    </source>
</evidence>
<dbReference type="GO" id="GO:0005886">
    <property type="term" value="C:plasma membrane"/>
    <property type="evidence" value="ECO:0007669"/>
    <property type="project" value="UniProtKB-SubCell"/>
</dbReference>
<dbReference type="Proteomes" id="UP001515480">
    <property type="component" value="Unassembled WGS sequence"/>
</dbReference>
<keyword evidence="2" id="KW-1003">Cell membrane</keyword>
<comment type="caution">
    <text evidence="9">The sequence shown here is derived from an EMBL/GenBank/DDBJ whole genome shotgun (WGS) entry which is preliminary data.</text>
</comment>
<keyword evidence="3 7" id="KW-0812">Transmembrane</keyword>
<evidence type="ECO:0000313" key="10">
    <source>
        <dbReference type="Proteomes" id="UP001515480"/>
    </source>
</evidence>
<dbReference type="EMBL" id="JBGBPQ010000013">
    <property type="protein sequence ID" value="KAL1511864.1"/>
    <property type="molecule type" value="Genomic_DNA"/>
</dbReference>
<organism evidence="9 10">
    <name type="scientific">Prymnesium parvum</name>
    <name type="common">Toxic golden alga</name>
    <dbReference type="NCBI Taxonomy" id="97485"/>
    <lineage>
        <taxon>Eukaryota</taxon>
        <taxon>Haptista</taxon>
        <taxon>Haptophyta</taxon>
        <taxon>Prymnesiophyceae</taxon>
        <taxon>Prymnesiales</taxon>
        <taxon>Prymnesiaceae</taxon>
        <taxon>Prymnesium</taxon>
    </lineage>
</organism>
<evidence type="ECO:0000256" key="5">
    <source>
        <dbReference type="ARBA" id="ARBA00023136"/>
    </source>
</evidence>
<proteinExistence type="predicted"/>
<evidence type="ECO:0000313" key="9">
    <source>
        <dbReference type="EMBL" id="KAL1511864.1"/>
    </source>
</evidence>
<dbReference type="AlphaFoldDB" id="A0AB34J3H2"/>
<feature type="transmembrane region" description="Helical" evidence="7">
    <location>
        <begin position="380"/>
        <end position="398"/>
    </location>
</feature>
<feature type="transmembrane region" description="Helical" evidence="7">
    <location>
        <begin position="418"/>
        <end position="435"/>
    </location>
</feature>
<evidence type="ECO:0000256" key="4">
    <source>
        <dbReference type="ARBA" id="ARBA00022989"/>
    </source>
</evidence>
<feature type="region of interest" description="Disordered" evidence="6">
    <location>
        <begin position="292"/>
        <end position="317"/>
    </location>
</feature>
<evidence type="ECO:0000256" key="7">
    <source>
        <dbReference type="SAM" id="Phobius"/>
    </source>
</evidence>
<comment type="subcellular location">
    <subcellularLocation>
        <location evidence="1">Cell membrane</location>
        <topology evidence="1">Multi-pass membrane protein</topology>
    </subcellularLocation>
</comment>
<feature type="transmembrane region" description="Helical" evidence="7">
    <location>
        <begin position="332"/>
        <end position="352"/>
    </location>
</feature>
<protein>
    <recommendedName>
        <fullName evidence="8">Na+/H+ antiporter NhaC-like C-terminal domain-containing protein</fullName>
    </recommendedName>
</protein>
<dbReference type="Pfam" id="PF03553">
    <property type="entry name" value="Na_H_antiporter"/>
    <property type="match status" value="1"/>
</dbReference>
<reference evidence="9 10" key="1">
    <citation type="journal article" date="2024" name="Science">
        <title>Giant polyketide synthase enzymes in the biosynthesis of giant marine polyether toxins.</title>
        <authorList>
            <person name="Fallon T.R."/>
            <person name="Shende V.V."/>
            <person name="Wierzbicki I.H."/>
            <person name="Pendleton A.L."/>
            <person name="Watervoot N.F."/>
            <person name="Auber R.P."/>
            <person name="Gonzalez D.J."/>
            <person name="Wisecaver J.H."/>
            <person name="Moore B.S."/>
        </authorList>
    </citation>
    <scope>NUCLEOTIDE SEQUENCE [LARGE SCALE GENOMIC DNA]</scope>
    <source>
        <strain evidence="9 10">12B1</strain>
    </source>
</reference>
<gene>
    <name evidence="9" type="ORF">AB1Y20_005148</name>
</gene>
<feature type="transmembrane region" description="Helical" evidence="7">
    <location>
        <begin position="173"/>
        <end position="194"/>
    </location>
</feature>
<feature type="transmembrane region" description="Helical" evidence="7">
    <location>
        <begin position="455"/>
        <end position="483"/>
    </location>
</feature>
<keyword evidence="5 7" id="KW-0472">Membrane</keyword>
<evidence type="ECO:0000256" key="3">
    <source>
        <dbReference type="ARBA" id="ARBA00022692"/>
    </source>
</evidence>
<accession>A0AB34J3H2</accession>